<evidence type="ECO:0000313" key="1">
    <source>
        <dbReference type="EMBL" id="RZU18854.1"/>
    </source>
</evidence>
<gene>
    <name evidence="1" type="ORF">EV645_1054</name>
</gene>
<reference evidence="1 2" key="1">
    <citation type="journal article" date="2015" name="Stand. Genomic Sci.">
        <title>Genomic Encyclopedia of Bacterial and Archaeal Type Strains, Phase III: the genomes of soil and plant-associated and newly described type strains.</title>
        <authorList>
            <person name="Whitman W.B."/>
            <person name="Woyke T."/>
            <person name="Klenk H.P."/>
            <person name="Zhou Y."/>
            <person name="Lilburn T.G."/>
            <person name="Beck B.J."/>
            <person name="De Vos P."/>
            <person name="Vandamme P."/>
            <person name="Eisen J.A."/>
            <person name="Garrity G."/>
            <person name="Hugenholtz P."/>
            <person name="Kyrpides N.C."/>
        </authorList>
    </citation>
    <scope>NUCLEOTIDE SEQUENCE [LARGE SCALE GENOMIC DNA]</scope>
    <source>
        <strain evidence="1 2">VKM Ac-2540</strain>
    </source>
</reference>
<proteinExistence type="predicted"/>
<dbReference type="Pfam" id="PF18143">
    <property type="entry name" value="HAD_SAK_2"/>
    <property type="match status" value="1"/>
</dbReference>
<evidence type="ECO:0008006" key="3">
    <source>
        <dbReference type="Google" id="ProtNLM"/>
    </source>
</evidence>
<dbReference type="RefSeq" id="WP_130440266.1">
    <property type="nucleotide sequence ID" value="NZ_SHKR01000011.1"/>
</dbReference>
<organism evidence="1 2">
    <name type="scientific">Kribbella rubisoli</name>
    <dbReference type="NCBI Taxonomy" id="3075929"/>
    <lineage>
        <taxon>Bacteria</taxon>
        <taxon>Bacillati</taxon>
        <taxon>Actinomycetota</taxon>
        <taxon>Actinomycetes</taxon>
        <taxon>Propionibacteriales</taxon>
        <taxon>Kribbellaceae</taxon>
        <taxon>Kribbella</taxon>
    </lineage>
</organism>
<dbReference type="OrthoDB" id="5124141at2"/>
<dbReference type="EMBL" id="SHKR01000011">
    <property type="protein sequence ID" value="RZU18854.1"/>
    <property type="molecule type" value="Genomic_DNA"/>
</dbReference>
<comment type="caution">
    <text evidence="1">The sequence shown here is derived from an EMBL/GenBank/DDBJ whole genome shotgun (WGS) entry which is preliminary data.</text>
</comment>
<sequence length="165" mass="18656">MRPLLLLDFDGPLNPHRADGIPPGYERHEITEGAKTWRLLLNQQHGVQLNALANTFDLVWASSWEHGANRLLGPLLGLPELPTITWPDRRPVRKGSWKTPYIAEWVGDRPFVWVDDEADETEFTGDHQLVYPVDARIGLTATDFAAIQSWADDKSFVDKGSRTDT</sequence>
<name>A0A4Q7X744_9ACTN</name>
<dbReference type="Proteomes" id="UP000292027">
    <property type="component" value="Unassembled WGS sequence"/>
</dbReference>
<dbReference type="AlphaFoldDB" id="A0A4Q7X744"/>
<keyword evidence="2" id="KW-1185">Reference proteome</keyword>
<evidence type="ECO:0000313" key="2">
    <source>
        <dbReference type="Proteomes" id="UP000292027"/>
    </source>
</evidence>
<protein>
    <recommendedName>
        <fullName evidence="3">Secreted protein</fullName>
    </recommendedName>
</protein>
<accession>A0A4Q7X744</accession>